<feature type="domain" description="Glycosyltransferase 2-like" evidence="1">
    <location>
        <begin position="8"/>
        <end position="165"/>
    </location>
</feature>
<dbReference type="PANTHER" id="PTHR10859:SF91">
    <property type="entry name" value="DOLICHYL-PHOSPHATE BETA-GLUCOSYLTRANSFERASE"/>
    <property type="match status" value="1"/>
</dbReference>
<comment type="caution">
    <text evidence="2">The sequence shown here is derived from an EMBL/GenBank/DDBJ whole genome shotgun (WGS) entry which is preliminary data.</text>
</comment>
<reference evidence="2" key="1">
    <citation type="journal article" date="2020" name="mSystems">
        <title>Genome- and Community-Level Interaction Insights into Carbon Utilization and Element Cycling Functions of Hydrothermarchaeota in Hydrothermal Sediment.</title>
        <authorList>
            <person name="Zhou Z."/>
            <person name="Liu Y."/>
            <person name="Xu W."/>
            <person name="Pan J."/>
            <person name="Luo Z.H."/>
            <person name="Li M."/>
        </authorList>
    </citation>
    <scope>NUCLEOTIDE SEQUENCE [LARGE SCALE GENOMIC DNA]</scope>
    <source>
        <strain evidence="2">SpSt-774</strain>
    </source>
</reference>
<sequence>MVLNGTGVVIPAFNASKTLGPIIKNLLDYGFNKENIILVDDGSEDKTSDVGLSYGVEVIRIERNTGKGFALNLGFQKAMSKGLKKVFTLDADGQHLVEEMEKFSDYSDISDIIIGNRNNNYQAMPFIRKVVNRITSLVISLLSKKYIPDVQSGYRLINLEVFKKIKLKTKNFQTESELVYRAIKNGYRINFVPITTIYNNSKSYILPVLDTVRFINMAVRFLWG</sequence>
<dbReference type="CDD" id="cd04179">
    <property type="entry name" value="DPM_DPG-synthase_like"/>
    <property type="match status" value="1"/>
</dbReference>
<dbReference type="SUPFAM" id="SSF53448">
    <property type="entry name" value="Nucleotide-diphospho-sugar transferases"/>
    <property type="match status" value="1"/>
</dbReference>
<dbReference type="Gene3D" id="3.90.550.10">
    <property type="entry name" value="Spore Coat Polysaccharide Biosynthesis Protein SpsA, Chain A"/>
    <property type="match status" value="1"/>
</dbReference>
<keyword evidence="2" id="KW-0808">Transferase</keyword>
<dbReference type="AlphaFoldDB" id="A0A7C4XC63"/>
<proteinExistence type="predicted"/>
<protein>
    <submittedName>
        <fullName evidence="2">Glycosyltransferase family 2 protein</fullName>
    </submittedName>
</protein>
<dbReference type="GO" id="GO:0006487">
    <property type="term" value="P:protein N-linked glycosylation"/>
    <property type="evidence" value="ECO:0007669"/>
    <property type="project" value="TreeGrafter"/>
</dbReference>
<dbReference type="EMBL" id="DTGZ01000189">
    <property type="protein sequence ID" value="HGV98594.1"/>
    <property type="molecule type" value="Genomic_DNA"/>
</dbReference>
<evidence type="ECO:0000259" key="1">
    <source>
        <dbReference type="Pfam" id="PF00535"/>
    </source>
</evidence>
<dbReference type="InterPro" id="IPR001173">
    <property type="entry name" value="Glyco_trans_2-like"/>
</dbReference>
<accession>A0A7C4XC63</accession>
<organism evidence="2">
    <name type="scientific">candidate division WOR-3 bacterium</name>
    <dbReference type="NCBI Taxonomy" id="2052148"/>
    <lineage>
        <taxon>Bacteria</taxon>
        <taxon>Bacteria division WOR-3</taxon>
    </lineage>
</organism>
<gene>
    <name evidence="2" type="ORF">ENV60_09930</name>
</gene>
<dbReference type="PANTHER" id="PTHR10859">
    <property type="entry name" value="GLYCOSYL TRANSFERASE"/>
    <property type="match status" value="1"/>
</dbReference>
<evidence type="ECO:0000313" key="2">
    <source>
        <dbReference type="EMBL" id="HGV98594.1"/>
    </source>
</evidence>
<dbReference type="InterPro" id="IPR029044">
    <property type="entry name" value="Nucleotide-diphossugar_trans"/>
</dbReference>
<name>A0A7C4XC63_UNCW3</name>
<dbReference type="Pfam" id="PF00535">
    <property type="entry name" value="Glycos_transf_2"/>
    <property type="match status" value="1"/>
</dbReference>
<dbReference type="GO" id="GO:0016740">
    <property type="term" value="F:transferase activity"/>
    <property type="evidence" value="ECO:0007669"/>
    <property type="project" value="UniProtKB-KW"/>
</dbReference>